<evidence type="ECO:0008006" key="4">
    <source>
        <dbReference type="Google" id="ProtNLM"/>
    </source>
</evidence>
<keyword evidence="1" id="KW-0732">Signal</keyword>
<accession>A0A0F5JB89</accession>
<evidence type="ECO:0000313" key="2">
    <source>
        <dbReference type="EMBL" id="KKB55019.1"/>
    </source>
</evidence>
<gene>
    <name evidence="2" type="ORF">HMPREF1536_02472</name>
</gene>
<sequence>MKRGYFIIIALVACVFCGHAQSTMDFVLNREGKVTAVPKFKEFDFKIPEFSYKTYTPSIRTDLEKKLREFTPDFPPQVDERPMDMQVLSLAYRPFFNVFAPMIRRVSPMAFDFQEFEFTPINEKTGVLTVGEQYTWPGAGGITRISSSLVWQQDRWTLTGGAFAGRYFTPFNPSPDFMGGFNATASYEATDWLTLRGWGQYTFYEKRERSNPQMLLNPFYNHTSVGGAFEFKVKEDFGIGVGVNFEYNPWSRRMDPQFLVYPALKNKNIRIGFN</sequence>
<organism evidence="2 3">
    <name type="scientific">Parabacteroides gordonii MS-1 = DSM 23371</name>
    <dbReference type="NCBI Taxonomy" id="1203610"/>
    <lineage>
        <taxon>Bacteria</taxon>
        <taxon>Pseudomonadati</taxon>
        <taxon>Bacteroidota</taxon>
        <taxon>Bacteroidia</taxon>
        <taxon>Bacteroidales</taxon>
        <taxon>Tannerellaceae</taxon>
        <taxon>Parabacteroides</taxon>
    </lineage>
</organism>
<dbReference type="RefSeq" id="WP_028729934.1">
    <property type="nucleotide sequence ID" value="NZ_KE386764.1"/>
</dbReference>
<dbReference type="STRING" id="1203610.HMPREF1536_02472"/>
<proteinExistence type="predicted"/>
<dbReference type="AlphaFoldDB" id="A0A0F5JB89"/>
<dbReference type="Proteomes" id="UP000033035">
    <property type="component" value="Unassembled WGS sequence"/>
</dbReference>
<dbReference type="EMBL" id="AQHW01000015">
    <property type="protein sequence ID" value="KKB55019.1"/>
    <property type="molecule type" value="Genomic_DNA"/>
</dbReference>
<evidence type="ECO:0000313" key="3">
    <source>
        <dbReference type="Proteomes" id="UP000033035"/>
    </source>
</evidence>
<comment type="caution">
    <text evidence="2">The sequence shown here is derived from an EMBL/GenBank/DDBJ whole genome shotgun (WGS) entry which is preliminary data.</text>
</comment>
<evidence type="ECO:0000256" key="1">
    <source>
        <dbReference type="SAM" id="SignalP"/>
    </source>
</evidence>
<protein>
    <recommendedName>
        <fullName evidence="4">Outer membrane protein beta-barrel domain-containing protein</fullName>
    </recommendedName>
</protein>
<feature type="signal peptide" evidence="1">
    <location>
        <begin position="1"/>
        <end position="20"/>
    </location>
</feature>
<dbReference type="HOGENOM" id="CLU_1021796_0_0_10"/>
<keyword evidence="3" id="KW-1185">Reference proteome</keyword>
<name>A0A0F5JB89_9BACT</name>
<reference evidence="2 3" key="1">
    <citation type="submission" date="2013-04" db="EMBL/GenBank/DDBJ databases">
        <title>The Genome Sequence of Parabacteroides gordonii DSM 23371.</title>
        <authorList>
            <consortium name="The Broad Institute Genomics Platform"/>
            <person name="Earl A."/>
            <person name="Ward D."/>
            <person name="Feldgarden M."/>
            <person name="Gevers D."/>
            <person name="Martens E."/>
            <person name="Sakamoto M."/>
            <person name="Benno Y."/>
            <person name="Suzuki N."/>
            <person name="Matsunaga N."/>
            <person name="Koshihara K."/>
            <person name="Seki M."/>
            <person name="Komiya H."/>
            <person name="Walker B."/>
            <person name="Young S."/>
            <person name="Zeng Q."/>
            <person name="Gargeya S."/>
            <person name="Fitzgerald M."/>
            <person name="Haas B."/>
            <person name="Abouelleil A."/>
            <person name="Allen A.W."/>
            <person name="Alvarado L."/>
            <person name="Arachchi H.M."/>
            <person name="Berlin A.M."/>
            <person name="Chapman S.B."/>
            <person name="Gainer-Dewar J."/>
            <person name="Goldberg J."/>
            <person name="Griggs A."/>
            <person name="Gujja S."/>
            <person name="Hansen M."/>
            <person name="Howarth C."/>
            <person name="Imamovic A."/>
            <person name="Ireland A."/>
            <person name="Larimer J."/>
            <person name="McCowan C."/>
            <person name="Murphy C."/>
            <person name="Pearson M."/>
            <person name="Poon T.W."/>
            <person name="Priest M."/>
            <person name="Roberts A."/>
            <person name="Saif S."/>
            <person name="Shea T."/>
            <person name="Sisk P."/>
            <person name="Sykes S."/>
            <person name="Wortman J."/>
            <person name="Nusbaum C."/>
            <person name="Birren B."/>
        </authorList>
    </citation>
    <scope>NUCLEOTIDE SEQUENCE [LARGE SCALE GENOMIC DNA]</scope>
    <source>
        <strain evidence="2 3">MS-1</strain>
    </source>
</reference>
<feature type="chain" id="PRO_5002488973" description="Outer membrane protein beta-barrel domain-containing protein" evidence="1">
    <location>
        <begin position="21"/>
        <end position="274"/>
    </location>
</feature>
<dbReference type="PATRIC" id="fig|1203610.3.peg.2537"/>